<evidence type="ECO:0000313" key="8">
    <source>
        <dbReference type="EMBL" id="MCV2883740.1"/>
    </source>
</evidence>
<sequence length="404" mass="44339">MVGFYIGALLFVLIASLFIFVPVIRFNKEQSVNEHSLDWYKVAENELEKDYVAGKLNKAAYDEAVIELKKRLTEDLSKAEGKGKSLVTSGSANAKLFAVAIMLVTGIAMYAALGAHSHMQRWETSVVDRSGLAERAFLKQDPTMSTTNMVDLALGIRTRLVNTPEDATGWMLLGRVLLVLRDQPGSEAAYAKAHALASENKEITIGYSQALLFGEDRDSWQKALNLTKDLLSVDPMNITAMIMFSAANIRLENTSVAKESLNILLQMLSPDDPRHSWAKNELATLTPEQTDASALLTIEIDISEKLLAQLEGYQYVFVFAKSDNMPMPVAAKKVAISEFPMTVTLTDNDAPMPTQKLSSFDTVNVVARLSMDGNIAISDKRLETAQNGVSVGEETTVHLVLTSE</sequence>
<dbReference type="PANTHER" id="PTHR47870:SF1">
    <property type="entry name" value="CYTOCHROME C-TYPE BIOGENESIS PROTEIN CCMH"/>
    <property type="match status" value="1"/>
</dbReference>
<keyword evidence="9" id="KW-1185">Reference proteome</keyword>
<keyword evidence="4" id="KW-0802">TPR repeat</keyword>
<evidence type="ECO:0000256" key="2">
    <source>
        <dbReference type="ARBA" id="ARBA00022737"/>
    </source>
</evidence>
<evidence type="ECO:0000259" key="7">
    <source>
        <dbReference type="Pfam" id="PF23914"/>
    </source>
</evidence>
<feature type="transmembrane region" description="Helical" evidence="5">
    <location>
        <begin position="6"/>
        <end position="24"/>
    </location>
</feature>
<feature type="domain" description="Cytochrome c-type biogenesis protein H Ig-like" evidence="6">
    <location>
        <begin position="296"/>
        <end position="400"/>
    </location>
</feature>
<evidence type="ECO:0000313" key="9">
    <source>
        <dbReference type="Proteomes" id="UP001652504"/>
    </source>
</evidence>
<feature type="domain" description="Cytochrome c-type biogenesis protein H TPR" evidence="7">
    <location>
        <begin position="119"/>
        <end position="274"/>
    </location>
</feature>
<keyword evidence="5" id="KW-0472">Membrane</keyword>
<dbReference type="InterPro" id="IPR056413">
    <property type="entry name" value="TPR_CcmH_CycH"/>
</dbReference>
<keyword evidence="5" id="KW-0812">Transmembrane</keyword>
<name>A0ABT3A4Y7_9ALTE</name>
<dbReference type="RefSeq" id="WP_263710935.1">
    <property type="nucleotide sequence ID" value="NZ_JAOWKX010000001.1"/>
</dbReference>
<protein>
    <submittedName>
        <fullName evidence="8">C-type cytochrome biogenesis protein CcmI</fullName>
    </submittedName>
</protein>
<dbReference type="NCBIfam" id="TIGR03142">
    <property type="entry name" value="cytochro_ccmI"/>
    <property type="match status" value="1"/>
</dbReference>
<dbReference type="Pfam" id="PF23892">
    <property type="entry name" value="Ig_CycH"/>
    <property type="match status" value="1"/>
</dbReference>
<keyword evidence="3" id="KW-0201">Cytochrome c-type biogenesis</keyword>
<evidence type="ECO:0000256" key="5">
    <source>
        <dbReference type="SAM" id="Phobius"/>
    </source>
</evidence>
<accession>A0ABT3A4Y7</accession>
<keyword evidence="2" id="KW-0677">Repeat</keyword>
<dbReference type="Gene3D" id="1.25.40.10">
    <property type="entry name" value="Tetratricopeptide repeat domain"/>
    <property type="match status" value="1"/>
</dbReference>
<evidence type="ECO:0000256" key="4">
    <source>
        <dbReference type="ARBA" id="ARBA00022803"/>
    </source>
</evidence>
<organism evidence="8 9">
    <name type="scientific">Fluctibacter corallii</name>
    <dbReference type="NCBI Taxonomy" id="2984329"/>
    <lineage>
        <taxon>Bacteria</taxon>
        <taxon>Pseudomonadati</taxon>
        <taxon>Pseudomonadota</taxon>
        <taxon>Gammaproteobacteria</taxon>
        <taxon>Alteromonadales</taxon>
        <taxon>Alteromonadaceae</taxon>
        <taxon>Fluctibacter</taxon>
    </lineage>
</organism>
<evidence type="ECO:0000259" key="6">
    <source>
        <dbReference type="Pfam" id="PF23892"/>
    </source>
</evidence>
<dbReference type="PANTHER" id="PTHR47870">
    <property type="entry name" value="CYTOCHROME C-TYPE BIOGENESIS PROTEIN CCMH"/>
    <property type="match status" value="1"/>
</dbReference>
<proteinExistence type="predicted"/>
<evidence type="ECO:0000256" key="3">
    <source>
        <dbReference type="ARBA" id="ARBA00022748"/>
    </source>
</evidence>
<reference evidence="8 9" key="1">
    <citation type="submission" date="2022-10" db="EMBL/GenBank/DDBJ databases">
        <title>Aestuariibacter sp. AA17 isolated from Montipora capitata coral fragment.</title>
        <authorList>
            <person name="Emsley S.A."/>
            <person name="Pfannmuller K.M."/>
            <person name="Loughran R.M."/>
            <person name="Shlafstein M."/>
            <person name="Papke E."/>
            <person name="Saw J.H."/>
            <person name="Ushijima B."/>
            <person name="Videau P."/>
        </authorList>
    </citation>
    <scope>NUCLEOTIDE SEQUENCE [LARGE SCALE GENOMIC DNA]</scope>
    <source>
        <strain evidence="8 9">AA17</strain>
    </source>
</reference>
<dbReference type="SUPFAM" id="SSF48452">
    <property type="entry name" value="TPR-like"/>
    <property type="match status" value="1"/>
</dbReference>
<dbReference type="InterPro" id="IPR051263">
    <property type="entry name" value="C-type_cytochrome_biogenesis"/>
</dbReference>
<dbReference type="InterPro" id="IPR017560">
    <property type="entry name" value="Cyt_c_biogenesis_CcmI"/>
</dbReference>
<dbReference type="Proteomes" id="UP001652504">
    <property type="component" value="Unassembled WGS sequence"/>
</dbReference>
<feature type="transmembrane region" description="Helical" evidence="5">
    <location>
        <begin position="94"/>
        <end position="113"/>
    </location>
</feature>
<dbReference type="InterPro" id="IPR056412">
    <property type="entry name" value="Ig_CycH"/>
</dbReference>
<dbReference type="Pfam" id="PF23914">
    <property type="entry name" value="TPR_CcmH_CycH"/>
    <property type="match status" value="1"/>
</dbReference>
<gene>
    <name evidence="8" type="primary">ccmI</name>
    <name evidence="8" type="ORF">OE749_03360</name>
</gene>
<comment type="caution">
    <text evidence="8">The sequence shown here is derived from an EMBL/GenBank/DDBJ whole genome shotgun (WGS) entry which is preliminary data.</text>
</comment>
<evidence type="ECO:0000256" key="1">
    <source>
        <dbReference type="ARBA" id="ARBA00004196"/>
    </source>
</evidence>
<keyword evidence="5" id="KW-1133">Transmembrane helix</keyword>
<comment type="subcellular location">
    <subcellularLocation>
        <location evidence="1">Cell envelope</location>
    </subcellularLocation>
</comment>
<dbReference type="InterPro" id="IPR011990">
    <property type="entry name" value="TPR-like_helical_dom_sf"/>
</dbReference>
<dbReference type="EMBL" id="JAOWKX010000001">
    <property type="protein sequence ID" value="MCV2883740.1"/>
    <property type="molecule type" value="Genomic_DNA"/>
</dbReference>